<dbReference type="Pfam" id="PF00202">
    <property type="entry name" value="Aminotran_3"/>
    <property type="match status" value="1"/>
</dbReference>
<comment type="catalytic activity">
    <reaction evidence="22">
        <text>N(omega)-methyl-L-arginine + pyruvate = 5-(3-methylguanidino)-2-oxopentanoate + L-alanine</text>
        <dbReference type="Rhea" id="RHEA:77319"/>
        <dbReference type="ChEBI" id="CHEBI:15361"/>
        <dbReference type="ChEBI" id="CHEBI:57972"/>
        <dbReference type="ChEBI" id="CHEBI:114953"/>
        <dbReference type="ChEBI" id="CHEBI:197314"/>
    </reaction>
</comment>
<reference evidence="39 40" key="2">
    <citation type="submission" date="2019-01" db="EMBL/GenBank/DDBJ databases">
        <title>The decoding of complex shrimp genome reveals the adaptation for benthos swimmer, frequently molting mechanism and breeding impact on genome.</title>
        <authorList>
            <person name="Sun Y."/>
            <person name="Gao Y."/>
            <person name="Yu Y."/>
        </authorList>
    </citation>
    <scope>NUCLEOTIDE SEQUENCE [LARGE SCALE GENOMIC DNA]</scope>
    <source>
        <tissue evidence="39">Muscle</tissue>
    </source>
</reference>
<evidence type="ECO:0000256" key="13">
    <source>
        <dbReference type="ARBA" id="ARBA00041662"/>
    </source>
</evidence>
<dbReference type="OrthoDB" id="10261433at2759"/>
<comment type="function">
    <text evidence="37">Multifunctional aminotransferase with a broad substrate specificity. Catalyzes the conversion of glyoxylate to glycine using alanine as the amino donor. Catalyzes metabolism of not L- but the D-isomer of D-beta-aminoisobutyric acid to generate 2-methyl-3-oxopropanoate and alanine. Catalyzes the transfer of the amino group from beta-alanine to pyruvate to yield L-alanine and 3-oxopropanoate. Can metabolize NG-monomethyl-L-arginine (NMMA), asymmetric NG,NG-dimethyl-L-arginine (ADMA) and symmetric NG,N'G-dimethyl-L-arginine (SDMA). ADMA is a potent inhibitor of nitric-oxide (NO) synthase, and this activity provides mechanism through which the kidney regulates blood pressure.</text>
</comment>
<dbReference type="EC" id="2.6.1.18" evidence="27"/>
<evidence type="ECO:0000256" key="17">
    <source>
        <dbReference type="ARBA" id="ARBA00043669"/>
    </source>
</evidence>
<comment type="catalytic activity">
    <reaction evidence="34">
        <text>N(omega)-methyl-L-arginine + glyoxylate = 5-(3-methylguanidino)-2-oxopentanoate + glycine</text>
        <dbReference type="Rhea" id="RHEA:77323"/>
        <dbReference type="ChEBI" id="CHEBI:36655"/>
        <dbReference type="ChEBI" id="CHEBI:57305"/>
        <dbReference type="ChEBI" id="CHEBI:114953"/>
        <dbReference type="ChEBI" id="CHEBI:197314"/>
    </reaction>
</comment>
<comment type="similarity">
    <text evidence="3">Belongs to the class-III pyridoxal-phosphate-dependent aminotransferase family.</text>
</comment>
<evidence type="ECO:0000256" key="4">
    <source>
        <dbReference type="ARBA" id="ARBA00011881"/>
    </source>
</evidence>
<comment type="catalytic activity">
    <reaction evidence="24">
        <text>N(omega),N('omega)-dimethyl-L-arginine + pyruvate = 5-(3,3'-dimethylguanidino)-2-oxopentanoate + L-alanine</text>
        <dbReference type="Rhea" id="RHEA:77307"/>
        <dbReference type="ChEBI" id="CHEBI:15361"/>
        <dbReference type="ChEBI" id="CHEBI:57972"/>
        <dbReference type="ChEBI" id="CHEBI:197308"/>
        <dbReference type="ChEBI" id="CHEBI:197310"/>
    </reaction>
</comment>
<evidence type="ECO:0000256" key="8">
    <source>
        <dbReference type="ARBA" id="ARBA00022946"/>
    </source>
</evidence>
<evidence type="ECO:0000256" key="34">
    <source>
        <dbReference type="ARBA" id="ARBA00048760"/>
    </source>
</evidence>
<evidence type="ECO:0000256" key="37">
    <source>
        <dbReference type="ARBA" id="ARBA00058068"/>
    </source>
</evidence>
<evidence type="ECO:0000256" key="32">
    <source>
        <dbReference type="ARBA" id="ARBA00048500"/>
    </source>
</evidence>
<reference evidence="39 40" key="1">
    <citation type="submission" date="2018-04" db="EMBL/GenBank/DDBJ databases">
        <authorList>
            <person name="Zhang X."/>
            <person name="Yuan J."/>
            <person name="Li F."/>
            <person name="Xiang J."/>
        </authorList>
    </citation>
    <scope>NUCLEOTIDE SEQUENCE [LARGE SCALE GENOMIC DNA]</scope>
    <source>
        <tissue evidence="39">Muscle</tissue>
    </source>
</reference>
<protein>
    <recommendedName>
        <fullName evidence="12">Alanine--glyoxylate aminotransferase 2, mitochondrial</fullName>
        <ecNumber evidence="27">2.6.1.18</ecNumber>
        <ecNumber evidence="11">2.6.1.40</ecNumber>
        <ecNumber evidence="5">2.6.1.44</ecNumber>
    </recommendedName>
    <alternativeName>
        <fullName evidence="13">(R)-3-amino-2-methylpropionate--pyruvate transaminase</fullName>
    </alternativeName>
    <alternativeName>
        <fullName evidence="15">Beta-ALAAT II</fullName>
    </alternativeName>
    <alternativeName>
        <fullName evidence="16">Beta-alanine-pyruvate aminotransferase</fullName>
    </alternativeName>
    <alternativeName>
        <fullName evidence="29">D-3-aminoisobutyrate-pyruvate aminotransferase</fullName>
    </alternativeName>
    <alternativeName>
        <fullName evidence="14">D-AIBAT</fullName>
    </alternativeName>
    <alternativeName>
        <fullName evidence="28">D-beta-aminoisobutyrate-pyruvate aminotransferase</fullName>
    </alternativeName>
</protein>
<comment type="catalytic activity">
    <reaction evidence="19">
        <text>(R)-3-amino-2-methylpropanoate + pyruvate = 2-methyl-3-oxopropanoate + L-alanine</text>
        <dbReference type="Rhea" id="RHEA:18393"/>
        <dbReference type="ChEBI" id="CHEBI:15361"/>
        <dbReference type="ChEBI" id="CHEBI:57700"/>
        <dbReference type="ChEBI" id="CHEBI:57731"/>
        <dbReference type="ChEBI" id="CHEBI:57972"/>
        <dbReference type="EC" id="2.6.1.40"/>
    </reaction>
    <physiologicalReaction direction="left-to-right" evidence="19">
        <dbReference type="Rhea" id="RHEA:18394"/>
    </physiologicalReaction>
</comment>
<dbReference type="SUPFAM" id="SSF53383">
    <property type="entry name" value="PLP-dependent transferases"/>
    <property type="match status" value="1"/>
</dbReference>
<comment type="subunit">
    <text evidence="4">Homotetramer.</text>
</comment>
<proteinExistence type="inferred from homology"/>
<organism evidence="39 40">
    <name type="scientific">Penaeus vannamei</name>
    <name type="common">Whiteleg shrimp</name>
    <name type="synonym">Litopenaeus vannamei</name>
    <dbReference type="NCBI Taxonomy" id="6689"/>
    <lineage>
        <taxon>Eukaryota</taxon>
        <taxon>Metazoa</taxon>
        <taxon>Ecdysozoa</taxon>
        <taxon>Arthropoda</taxon>
        <taxon>Crustacea</taxon>
        <taxon>Multicrustacea</taxon>
        <taxon>Malacostraca</taxon>
        <taxon>Eumalacostraca</taxon>
        <taxon>Eucarida</taxon>
        <taxon>Decapoda</taxon>
        <taxon>Dendrobranchiata</taxon>
        <taxon>Penaeoidea</taxon>
        <taxon>Penaeidae</taxon>
        <taxon>Penaeus</taxon>
    </lineage>
</organism>
<comment type="catalytic activity">
    <reaction evidence="35">
        <text>oxaloacetate + L-alanine = L-aspartate + pyruvate</text>
        <dbReference type="Rhea" id="RHEA:77347"/>
        <dbReference type="ChEBI" id="CHEBI:15361"/>
        <dbReference type="ChEBI" id="CHEBI:16452"/>
        <dbReference type="ChEBI" id="CHEBI:29991"/>
        <dbReference type="ChEBI" id="CHEBI:57972"/>
    </reaction>
</comment>
<evidence type="ECO:0000256" key="23">
    <source>
        <dbReference type="ARBA" id="ARBA00043777"/>
    </source>
</evidence>
<evidence type="ECO:0000256" key="21">
    <source>
        <dbReference type="ARBA" id="ARBA00043751"/>
    </source>
</evidence>
<dbReference type="GO" id="GO:0030170">
    <property type="term" value="F:pyridoxal phosphate binding"/>
    <property type="evidence" value="ECO:0007669"/>
    <property type="project" value="InterPro"/>
</dbReference>
<evidence type="ECO:0000256" key="30">
    <source>
        <dbReference type="ARBA" id="ARBA00047892"/>
    </source>
</evidence>
<evidence type="ECO:0000256" key="1">
    <source>
        <dbReference type="ARBA" id="ARBA00001933"/>
    </source>
</evidence>
<dbReference type="PANTHER" id="PTHR45688:SF3">
    <property type="entry name" value="ALANINE--GLYOXYLATE AMINOTRANSFERASE 2, MITOCHONDRIAL"/>
    <property type="match status" value="1"/>
</dbReference>
<evidence type="ECO:0000256" key="29">
    <source>
        <dbReference type="ARBA" id="ARBA00044258"/>
    </source>
</evidence>
<evidence type="ECO:0000256" key="25">
    <source>
        <dbReference type="ARBA" id="ARBA00043825"/>
    </source>
</evidence>
<dbReference type="Gene3D" id="3.40.640.10">
    <property type="entry name" value="Type I PLP-dependent aspartate aminotransferase-like (Major domain)"/>
    <property type="match status" value="1"/>
</dbReference>
<feature type="region of interest" description="Disordered" evidence="38">
    <location>
        <begin position="22"/>
        <end position="54"/>
    </location>
</feature>
<comment type="catalytic activity">
    <reaction evidence="31">
        <text>L-ornithine + glyoxylate = 5-amino-2-oxopentanoate + glycine</text>
        <dbReference type="Rhea" id="RHEA:77331"/>
        <dbReference type="ChEBI" id="CHEBI:36655"/>
        <dbReference type="ChEBI" id="CHEBI:46911"/>
        <dbReference type="ChEBI" id="CHEBI:57305"/>
        <dbReference type="ChEBI" id="CHEBI:58802"/>
    </reaction>
</comment>
<evidence type="ECO:0000256" key="14">
    <source>
        <dbReference type="ARBA" id="ARBA00041845"/>
    </source>
</evidence>
<dbReference type="Proteomes" id="UP000283509">
    <property type="component" value="Unassembled WGS sequence"/>
</dbReference>
<dbReference type="EC" id="2.6.1.40" evidence="11"/>
<comment type="cofactor">
    <cofactor evidence="1">
        <name>pyridoxal 5'-phosphate</name>
        <dbReference type="ChEBI" id="CHEBI:597326"/>
    </cofactor>
</comment>
<evidence type="ECO:0000256" key="11">
    <source>
        <dbReference type="ARBA" id="ARBA00039130"/>
    </source>
</evidence>
<dbReference type="STRING" id="6689.A0A423T5D3"/>
<comment type="catalytic activity">
    <reaction evidence="18">
        <text>(2S)-2-aminobutanoate + glyoxylate = 2-oxobutanoate + glycine</text>
        <dbReference type="Rhea" id="RHEA:77339"/>
        <dbReference type="ChEBI" id="CHEBI:16763"/>
        <dbReference type="ChEBI" id="CHEBI:36655"/>
        <dbReference type="ChEBI" id="CHEBI:57305"/>
        <dbReference type="ChEBI" id="CHEBI:74359"/>
    </reaction>
</comment>
<keyword evidence="9" id="KW-0496">Mitochondrion</keyword>
<evidence type="ECO:0000256" key="35">
    <source>
        <dbReference type="ARBA" id="ARBA00048916"/>
    </source>
</evidence>
<evidence type="ECO:0000256" key="26">
    <source>
        <dbReference type="ARBA" id="ARBA00043826"/>
    </source>
</evidence>
<dbReference type="PANTHER" id="PTHR45688">
    <property type="match status" value="1"/>
</dbReference>
<evidence type="ECO:0000256" key="33">
    <source>
        <dbReference type="ARBA" id="ARBA00048560"/>
    </source>
</evidence>
<dbReference type="InterPro" id="IPR015421">
    <property type="entry name" value="PyrdxlP-dep_Trfase_major"/>
</dbReference>
<dbReference type="EC" id="2.6.1.44" evidence="5"/>
<comment type="subcellular location">
    <subcellularLocation>
        <location evidence="2">Mitochondrion</location>
    </subcellularLocation>
</comment>
<dbReference type="GO" id="GO:0047305">
    <property type="term" value="F:(R)-3-amino-2-methylpropionate-pyruvate transaminase activity"/>
    <property type="evidence" value="ECO:0007669"/>
    <property type="project" value="UniProtKB-EC"/>
</dbReference>
<evidence type="ECO:0000313" key="40">
    <source>
        <dbReference type="Proteomes" id="UP000283509"/>
    </source>
</evidence>
<evidence type="ECO:0000256" key="7">
    <source>
        <dbReference type="ARBA" id="ARBA00022679"/>
    </source>
</evidence>
<evidence type="ECO:0000256" key="9">
    <source>
        <dbReference type="ARBA" id="ARBA00023128"/>
    </source>
</evidence>
<evidence type="ECO:0000256" key="5">
    <source>
        <dbReference type="ARBA" id="ARBA00013049"/>
    </source>
</evidence>
<dbReference type="PROSITE" id="PS00600">
    <property type="entry name" value="AA_TRANSFER_CLASS_3"/>
    <property type="match status" value="1"/>
</dbReference>
<dbReference type="InterPro" id="IPR005814">
    <property type="entry name" value="Aminotrans_3"/>
</dbReference>
<evidence type="ECO:0000256" key="36">
    <source>
        <dbReference type="ARBA" id="ARBA00049480"/>
    </source>
</evidence>
<comment type="catalytic activity">
    <reaction evidence="20">
        <text>N(omega),N(omega)-dimethyl-L-arginine + oxaloacetate = 5-(3,3-dimethylguanidino)-2-oxopentanoate + L-aspartate</text>
        <dbReference type="Rhea" id="RHEA:77343"/>
        <dbReference type="ChEBI" id="CHEBI:16452"/>
        <dbReference type="ChEBI" id="CHEBI:29991"/>
        <dbReference type="ChEBI" id="CHEBI:58326"/>
        <dbReference type="ChEBI" id="CHEBI:197301"/>
    </reaction>
</comment>
<evidence type="ECO:0000256" key="20">
    <source>
        <dbReference type="ARBA" id="ARBA00043749"/>
    </source>
</evidence>
<evidence type="ECO:0000313" key="39">
    <source>
        <dbReference type="EMBL" id="ROT71595.1"/>
    </source>
</evidence>
<keyword evidence="7 39" id="KW-0808">Transferase</keyword>
<name>A0A423T5D3_PENVA</name>
<evidence type="ECO:0000256" key="2">
    <source>
        <dbReference type="ARBA" id="ARBA00004173"/>
    </source>
</evidence>
<comment type="caution">
    <text evidence="39">The sequence shown here is derived from an EMBL/GenBank/DDBJ whole genome shotgun (WGS) entry which is preliminary data.</text>
</comment>
<dbReference type="GO" id="GO:0005739">
    <property type="term" value="C:mitochondrion"/>
    <property type="evidence" value="ECO:0007669"/>
    <property type="project" value="UniProtKB-SubCell"/>
</dbReference>
<evidence type="ECO:0000256" key="27">
    <source>
        <dbReference type="ARBA" id="ARBA00044055"/>
    </source>
</evidence>
<dbReference type="GO" id="GO:0008453">
    <property type="term" value="F:alanine-glyoxylate transaminase activity"/>
    <property type="evidence" value="ECO:0007669"/>
    <property type="project" value="UniProtKB-EC"/>
</dbReference>
<evidence type="ECO:0000256" key="28">
    <source>
        <dbReference type="ARBA" id="ARBA00044257"/>
    </source>
</evidence>
<evidence type="ECO:0000256" key="12">
    <source>
        <dbReference type="ARBA" id="ARBA00039862"/>
    </source>
</evidence>
<evidence type="ECO:0000256" key="10">
    <source>
        <dbReference type="ARBA" id="ARBA00033660"/>
    </source>
</evidence>
<dbReference type="GO" id="GO:0016223">
    <property type="term" value="F:beta-alanine:pyruvate transaminase activity"/>
    <property type="evidence" value="ECO:0007669"/>
    <property type="project" value="UniProtKB-EC"/>
</dbReference>
<dbReference type="EMBL" id="QCYY01002275">
    <property type="protein sequence ID" value="ROT71595.1"/>
    <property type="molecule type" value="Genomic_DNA"/>
</dbReference>
<evidence type="ECO:0000256" key="15">
    <source>
        <dbReference type="ARBA" id="ARBA00042611"/>
    </source>
</evidence>
<keyword evidence="8" id="KW-0809">Transit peptide</keyword>
<comment type="catalytic activity">
    <reaction evidence="36">
        <text>N(omega),N('omega)-dimethyl-L-arginine + glyoxylate = 5-(3,3'-dimethylguanidino)-2-oxopentanoate + glycine</text>
        <dbReference type="Rhea" id="RHEA:77315"/>
        <dbReference type="ChEBI" id="CHEBI:36655"/>
        <dbReference type="ChEBI" id="CHEBI:57305"/>
        <dbReference type="ChEBI" id="CHEBI:197308"/>
        <dbReference type="ChEBI" id="CHEBI:197310"/>
    </reaction>
</comment>
<keyword evidence="40" id="KW-1185">Reference proteome</keyword>
<comment type="catalytic activity">
    <reaction evidence="26">
        <text>2-oxopentanoate + N(omega),N(omega)-dimethyl-L-arginine = 5-(3,3-dimethylguanidino)-2-oxopentanoate + L-2-aminopentanoate</text>
        <dbReference type="Rhea" id="RHEA:77359"/>
        <dbReference type="ChEBI" id="CHEBI:28644"/>
        <dbReference type="ChEBI" id="CHEBI:58326"/>
        <dbReference type="ChEBI" id="CHEBI:58441"/>
        <dbReference type="ChEBI" id="CHEBI:197301"/>
    </reaction>
</comment>
<comment type="catalytic activity">
    <reaction evidence="23">
        <text>L-ornithine + pyruvate = 5-amino-2-oxopentanoate + L-alanine</text>
        <dbReference type="Rhea" id="RHEA:77327"/>
        <dbReference type="ChEBI" id="CHEBI:15361"/>
        <dbReference type="ChEBI" id="CHEBI:46911"/>
        <dbReference type="ChEBI" id="CHEBI:57972"/>
        <dbReference type="ChEBI" id="CHEBI:58802"/>
    </reaction>
</comment>
<sequence>MEEDRDRKKLKRSRIWYRDDAGAYTGMPSDWARKKARGRHDGAEQGEQDAEGHGAANERFLPLVSDGHGEKPLPPLLTGMDSWGGMAAWGGVLGDEEHEAMASLLMVRDAGGLCIADEVQTGLGRLGSHLWSFEAQGVTPDILIIGKAIGNGYPMACVVTSPDIAALLGSRVKEYKCTAVMNAVGCAVLDVLHRDQFMASAASVGSFLLTELSKLRRKHEYIG</sequence>
<comment type="catalytic activity">
    <reaction evidence="21">
        <text>2-oxobutanoate + L-alanine = (2S)-2-aminobutanoate + pyruvate</text>
        <dbReference type="Rhea" id="RHEA:77355"/>
        <dbReference type="ChEBI" id="CHEBI:15361"/>
        <dbReference type="ChEBI" id="CHEBI:16763"/>
        <dbReference type="ChEBI" id="CHEBI:57972"/>
        <dbReference type="ChEBI" id="CHEBI:74359"/>
        <dbReference type="EC" id="2.6.1.44"/>
    </reaction>
</comment>
<accession>A0A423T5D3</accession>
<keyword evidence="6 39" id="KW-0032">Aminotransferase</keyword>
<evidence type="ECO:0000256" key="16">
    <source>
        <dbReference type="ARBA" id="ARBA00042669"/>
    </source>
</evidence>
<evidence type="ECO:0000256" key="24">
    <source>
        <dbReference type="ARBA" id="ARBA00043798"/>
    </source>
</evidence>
<evidence type="ECO:0000256" key="22">
    <source>
        <dbReference type="ARBA" id="ARBA00043758"/>
    </source>
</evidence>
<evidence type="ECO:0000256" key="19">
    <source>
        <dbReference type="ARBA" id="ARBA00043726"/>
    </source>
</evidence>
<dbReference type="InterPro" id="IPR015424">
    <property type="entry name" value="PyrdxlP-dep_Trfase"/>
</dbReference>
<gene>
    <name evidence="39" type="ORF">C7M84_010072</name>
</gene>
<comment type="catalytic activity">
    <reaction evidence="10">
        <text>glyoxylate + L-alanine = glycine + pyruvate</text>
        <dbReference type="Rhea" id="RHEA:24248"/>
        <dbReference type="ChEBI" id="CHEBI:15361"/>
        <dbReference type="ChEBI" id="CHEBI:36655"/>
        <dbReference type="ChEBI" id="CHEBI:57305"/>
        <dbReference type="ChEBI" id="CHEBI:57972"/>
        <dbReference type="EC" id="2.6.1.44"/>
    </reaction>
    <physiologicalReaction direction="left-to-right" evidence="10">
        <dbReference type="Rhea" id="RHEA:24249"/>
    </physiologicalReaction>
</comment>
<dbReference type="AlphaFoldDB" id="A0A423T5D3"/>
<evidence type="ECO:0000256" key="3">
    <source>
        <dbReference type="ARBA" id="ARBA00008954"/>
    </source>
</evidence>
<evidence type="ECO:0000256" key="38">
    <source>
        <dbReference type="SAM" id="MobiDB-lite"/>
    </source>
</evidence>
<comment type="catalytic activity">
    <reaction evidence="17">
        <text>N(omega),N(omega)-dimethyl-L-arginine + pyruvate = 5-(3,3-dimethylguanidino)-2-oxopentanoate + L-alanine</text>
        <dbReference type="Rhea" id="RHEA:77303"/>
        <dbReference type="ChEBI" id="CHEBI:15361"/>
        <dbReference type="ChEBI" id="CHEBI:57972"/>
        <dbReference type="ChEBI" id="CHEBI:58326"/>
        <dbReference type="ChEBI" id="CHEBI:197301"/>
    </reaction>
</comment>
<comment type="catalytic activity">
    <reaction evidence="32">
        <text>2-oxohexanoate + N(omega),N(omega)-dimethyl-L-arginine = L-2-aminohexanoate + 5-(3,3-dimethylguanidino)-2-oxopentanoate</text>
        <dbReference type="Rhea" id="RHEA:77363"/>
        <dbReference type="ChEBI" id="CHEBI:35177"/>
        <dbReference type="ChEBI" id="CHEBI:58326"/>
        <dbReference type="ChEBI" id="CHEBI:58455"/>
        <dbReference type="ChEBI" id="CHEBI:197301"/>
    </reaction>
</comment>
<evidence type="ECO:0000256" key="18">
    <source>
        <dbReference type="ARBA" id="ARBA00043679"/>
    </source>
</evidence>
<dbReference type="InterPro" id="IPR049704">
    <property type="entry name" value="Aminotrans_3_PPA_site"/>
</dbReference>
<comment type="catalytic activity">
    <reaction evidence="25">
        <text>3-oxopropanoate + L-alanine = beta-alanine + pyruvate</text>
        <dbReference type="Rhea" id="RHEA:14077"/>
        <dbReference type="ChEBI" id="CHEBI:15361"/>
        <dbReference type="ChEBI" id="CHEBI:33190"/>
        <dbReference type="ChEBI" id="CHEBI:57966"/>
        <dbReference type="ChEBI" id="CHEBI:57972"/>
        <dbReference type="EC" id="2.6.1.18"/>
    </reaction>
    <physiologicalReaction direction="right-to-left" evidence="25">
        <dbReference type="Rhea" id="RHEA:14079"/>
    </physiologicalReaction>
</comment>
<comment type="catalytic activity">
    <reaction evidence="33">
        <text>N(omega),N(omega)-dimethyl-L-arginine + 2-oxobutanoate = 5-(3,3-dimethylguanidino)-2-oxopentanoate + (2S)-2-aminobutanoate</text>
        <dbReference type="Rhea" id="RHEA:77351"/>
        <dbReference type="ChEBI" id="CHEBI:16763"/>
        <dbReference type="ChEBI" id="CHEBI:58326"/>
        <dbReference type="ChEBI" id="CHEBI:74359"/>
        <dbReference type="ChEBI" id="CHEBI:197301"/>
    </reaction>
</comment>
<comment type="catalytic activity">
    <reaction evidence="30">
        <text>N(omega),N(omega)-dimethyl-L-arginine + glyoxylate = 5-(3,3-dimethylguanidino)-2-oxopentanoate + glycine</text>
        <dbReference type="Rhea" id="RHEA:77311"/>
        <dbReference type="ChEBI" id="CHEBI:36655"/>
        <dbReference type="ChEBI" id="CHEBI:57305"/>
        <dbReference type="ChEBI" id="CHEBI:58326"/>
        <dbReference type="ChEBI" id="CHEBI:197301"/>
    </reaction>
</comment>
<evidence type="ECO:0000256" key="6">
    <source>
        <dbReference type="ARBA" id="ARBA00022576"/>
    </source>
</evidence>
<evidence type="ECO:0000256" key="31">
    <source>
        <dbReference type="ARBA" id="ARBA00048264"/>
    </source>
</evidence>